<protein>
    <submittedName>
        <fullName evidence="1">Uncharacterized protein</fullName>
    </submittedName>
</protein>
<name>A0A1H3IUW3_9FIRM</name>
<evidence type="ECO:0000313" key="2">
    <source>
        <dbReference type="Proteomes" id="UP000183918"/>
    </source>
</evidence>
<sequence>MDINSFREVIKKREETDDEWTYGVEQCWKKEIEILSEDIPSTIEFLKTECTAEEFSWISEVIDDIVDKYPSKELVEGYKSLMTKFPEECSKYNIEGVIESCENILKWEEENGKK</sequence>
<organism evidence="1 2">
    <name type="scientific">Lachnobacterium bovis DSM 14045</name>
    <dbReference type="NCBI Taxonomy" id="1122142"/>
    <lineage>
        <taxon>Bacteria</taxon>
        <taxon>Bacillati</taxon>
        <taxon>Bacillota</taxon>
        <taxon>Clostridia</taxon>
        <taxon>Lachnospirales</taxon>
        <taxon>Lachnospiraceae</taxon>
        <taxon>Lachnobacterium</taxon>
    </lineage>
</organism>
<accession>A0A1H3IUW3</accession>
<reference evidence="1 2" key="1">
    <citation type="submission" date="2016-10" db="EMBL/GenBank/DDBJ databases">
        <authorList>
            <person name="de Groot N.N."/>
        </authorList>
    </citation>
    <scope>NUCLEOTIDE SEQUENCE [LARGE SCALE GENOMIC DNA]</scope>
    <source>
        <strain evidence="1 2">DSM 14045</strain>
    </source>
</reference>
<dbReference type="AlphaFoldDB" id="A0A1H3IUW3"/>
<gene>
    <name evidence="1" type="ORF">SAMN02910414_01247</name>
</gene>
<dbReference type="OrthoDB" id="1190548at2"/>
<proteinExistence type="predicted"/>
<keyword evidence="2" id="KW-1185">Reference proteome</keyword>
<evidence type="ECO:0000313" key="1">
    <source>
        <dbReference type="EMBL" id="SDY31105.1"/>
    </source>
</evidence>
<dbReference type="EMBL" id="FNPG01000013">
    <property type="protein sequence ID" value="SDY31105.1"/>
    <property type="molecule type" value="Genomic_DNA"/>
</dbReference>
<dbReference type="RefSeq" id="WP_074717149.1">
    <property type="nucleotide sequence ID" value="NZ_FNPG01000013.1"/>
</dbReference>
<dbReference type="Proteomes" id="UP000183918">
    <property type="component" value="Unassembled WGS sequence"/>
</dbReference>